<evidence type="ECO:0000256" key="2">
    <source>
        <dbReference type="HAMAP-Rule" id="MF_01477"/>
    </source>
</evidence>
<comment type="subcellular location">
    <subcellularLocation>
        <location evidence="2">Cytoplasm</location>
    </subcellularLocation>
</comment>
<organism evidence="3 4">
    <name type="scientific">Gallibacterium trehalosifermentans</name>
    <dbReference type="NCBI Taxonomy" id="516935"/>
    <lineage>
        <taxon>Bacteria</taxon>
        <taxon>Pseudomonadati</taxon>
        <taxon>Pseudomonadota</taxon>
        <taxon>Gammaproteobacteria</taxon>
        <taxon>Pasteurellales</taxon>
        <taxon>Pasteurellaceae</taxon>
        <taxon>Gallibacterium</taxon>
    </lineage>
</organism>
<keyword evidence="4" id="KW-1185">Reference proteome</keyword>
<dbReference type="InterPro" id="IPR004394">
    <property type="entry name" value="Iojap/RsfS/C7orf30"/>
</dbReference>
<comment type="similarity">
    <text evidence="1 2">Belongs to the Iojap/RsfS family.</text>
</comment>
<dbReference type="Proteomes" id="UP001589767">
    <property type="component" value="Unassembled WGS sequence"/>
</dbReference>
<dbReference type="RefSeq" id="WP_382371788.1">
    <property type="nucleotide sequence ID" value="NZ_JBHLWB010000010.1"/>
</dbReference>
<proteinExistence type="inferred from homology"/>
<protein>
    <recommendedName>
        <fullName evidence="2">Ribosomal silencing factor RsfS</fullName>
    </recommendedName>
</protein>
<dbReference type="NCBIfam" id="TIGR00090">
    <property type="entry name" value="rsfS_iojap_ybeB"/>
    <property type="match status" value="1"/>
</dbReference>
<gene>
    <name evidence="2 3" type="primary">rsfS</name>
    <name evidence="3" type="ORF">ACFFHK_09355</name>
</gene>
<evidence type="ECO:0000256" key="1">
    <source>
        <dbReference type="ARBA" id="ARBA00010574"/>
    </source>
</evidence>
<keyword evidence="2" id="KW-0678">Repressor</keyword>
<dbReference type="PANTHER" id="PTHR21043">
    <property type="entry name" value="IOJAP SUPERFAMILY ORTHOLOG"/>
    <property type="match status" value="1"/>
</dbReference>
<comment type="subunit">
    <text evidence="2">Interacts with ribosomal protein uL14 (rplN).</text>
</comment>
<sequence>MIQFAPYFRCIIFKQKRALSVLETIIDELDNLKAKDILVLDVKGKSPITDHLIICTGNSTRHVASLGENLMTACKQKQIDNFGAEGFNTSDWIVVDFGQVMVHIMQEEARSLYQLEKLWA</sequence>
<dbReference type="InterPro" id="IPR043519">
    <property type="entry name" value="NT_sf"/>
</dbReference>
<dbReference type="SUPFAM" id="SSF81301">
    <property type="entry name" value="Nucleotidyltransferase"/>
    <property type="match status" value="1"/>
</dbReference>
<reference evidence="3 4" key="1">
    <citation type="submission" date="2024-09" db="EMBL/GenBank/DDBJ databases">
        <authorList>
            <person name="Sun Q."/>
            <person name="Mori K."/>
        </authorList>
    </citation>
    <scope>NUCLEOTIDE SEQUENCE [LARGE SCALE GENOMIC DNA]</scope>
    <source>
        <strain evidence="3 4">CCM 7539</strain>
    </source>
</reference>
<dbReference type="EMBL" id="JBHLWB010000010">
    <property type="protein sequence ID" value="MFC0309902.1"/>
    <property type="molecule type" value="Genomic_DNA"/>
</dbReference>
<keyword evidence="2" id="KW-0963">Cytoplasm</keyword>
<dbReference type="Pfam" id="PF02410">
    <property type="entry name" value="RsfS"/>
    <property type="match status" value="1"/>
</dbReference>
<comment type="function">
    <text evidence="2">Functions as a ribosomal silencing factor. Interacts with ribosomal protein uL14 (rplN), blocking formation of intersubunit bridge B8. Prevents association of the 30S and 50S ribosomal subunits and the formation of functional ribosomes, thus repressing translation.</text>
</comment>
<dbReference type="Gene3D" id="3.30.460.10">
    <property type="entry name" value="Beta Polymerase, domain 2"/>
    <property type="match status" value="1"/>
</dbReference>
<dbReference type="PANTHER" id="PTHR21043:SF0">
    <property type="entry name" value="MITOCHONDRIAL ASSEMBLY OF RIBOSOMAL LARGE SUBUNIT PROTEIN 1"/>
    <property type="match status" value="1"/>
</dbReference>
<name>A0ABV6H2Y8_9PAST</name>
<evidence type="ECO:0000313" key="4">
    <source>
        <dbReference type="Proteomes" id="UP001589767"/>
    </source>
</evidence>
<evidence type="ECO:0000313" key="3">
    <source>
        <dbReference type="EMBL" id="MFC0309902.1"/>
    </source>
</evidence>
<dbReference type="HAMAP" id="MF_01477">
    <property type="entry name" value="Iojap_RsfS"/>
    <property type="match status" value="1"/>
</dbReference>
<accession>A0ABV6H2Y8</accession>
<comment type="caution">
    <text evidence="3">The sequence shown here is derived from an EMBL/GenBank/DDBJ whole genome shotgun (WGS) entry which is preliminary data.</text>
</comment>
<keyword evidence="2" id="KW-0810">Translation regulation</keyword>